<evidence type="ECO:0000256" key="1">
    <source>
        <dbReference type="SAM" id="Phobius"/>
    </source>
</evidence>
<feature type="transmembrane region" description="Helical" evidence="1">
    <location>
        <begin position="17"/>
        <end position="40"/>
    </location>
</feature>
<proteinExistence type="predicted"/>
<dbReference type="RefSeq" id="WP_214352245.1">
    <property type="nucleotide sequence ID" value="NZ_JAHBOH010000002.1"/>
</dbReference>
<keyword evidence="3" id="KW-1185">Reference proteome</keyword>
<accession>A0ABS5U1X2</accession>
<protein>
    <recommendedName>
        <fullName evidence="4">Integral membrane protein</fullName>
    </recommendedName>
</protein>
<evidence type="ECO:0000313" key="3">
    <source>
        <dbReference type="Proteomes" id="UP000722125"/>
    </source>
</evidence>
<feature type="transmembrane region" description="Helical" evidence="1">
    <location>
        <begin position="99"/>
        <end position="121"/>
    </location>
</feature>
<comment type="caution">
    <text evidence="2">The sequence shown here is derived from an EMBL/GenBank/DDBJ whole genome shotgun (WGS) entry which is preliminary data.</text>
</comment>
<reference evidence="2 3" key="1">
    <citation type="submission" date="2021-05" db="EMBL/GenBank/DDBJ databases">
        <title>Description of Cellulomonas sp. DKR-3 sp. nov.</title>
        <authorList>
            <person name="Dahal R.H."/>
            <person name="Chaudhary D.K."/>
        </authorList>
    </citation>
    <scope>NUCLEOTIDE SEQUENCE [LARGE SCALE GENOMIC DNA]</scope>
    <source>
        <strain evidence="2 3">DKR-3</strain>
    </source>
</reference>
<organism evidence="2 3">
    <name type="scientific">Cellulomonas fulva</name>
    <dbReference type="NCBI Taxonomy" id="2835530"/>
    <lineage>
        <taxon>Bacteria</taxon>
        <taxon>Bacillati</taxon>
        <taxon>Actinomycetota</taxon>
        <taxon>Actinomycetes</taxon>
        <taxon>Micrococcales</taxon>
        <taxon>Cellulomonadaceae</taxon>
        <taxon>Cellulomonas</taxon>
    </lineage>
</organism>
<dbReference type="EMBL" id="JAHBOH010000002">
    <property type="protein sequence ID" value="MBT0995352.1"/>
    <property type="molecule type" value="Genomic_DNA"/>
</dbReference>
<name>A0ABS5U1X2_9CELL</name>
<evidence type="ECO:0008006" key="4">
    <source>
        <dbReference type="Google" id="ProtNLM"/>
    </source>
</evidence>
<keyword evidence="1" id="KW-1133">Transmembrane helix</keyword>
<gene>
    <name evidence="2" type="ORF">KIN34_13770</name>
</gene>
<dbReference type="Proteomes" id="UP000722125">
    <property type="component" value="Unassembled WGS sequence"/>
</dbReference>
<evidence type="ECO:0000313" key="2">
    <source>
        <dbReference type="EMBL" id="MBT0995352.1"/>
    </source>
</evidence>
<keyword evidence="1" id="KW-0472">Membrane</keyword>
<keyword evidence="1" id="KW-0812">Transmembrane</keyword>
<sequence length="126" mass="12713">MPEASAPTSRPGIARPLTLVLASGAAIVGVVLLLVALVTVGTRSLEATESGDVPCLQAVDADVAGAAVRNEVLPPRAVCTWTDASGTAETVVVAEASPVLFWAGLVLFVGGVLTCVGVLVAPRLRR</sequence>